<evidence type="ECO:0000313" key="7">
    <source>
        <dbReference type="Proteomes" id="UP000449969"/>
    </source>
</evidence>
<dbReference type="SUPFAM" id="SSF48498">
    <property type="entry name" value="Tetracyclin repressor-like, C-terminal domain"/>
    <property type="match status" value="1"/>
</dbReference>
<dbReference type="PANTHER" id="PTHR47506">
    <property type="entry name" value="TRANSCRIPTIONAL REGULATORY PROTEIN"/>
    <property type="match status" value="1"/>
</dbReference>
<feature type="domain" description="HTH tetR-type" evidence="5">
    <location>
        <begin position="23"/>
        <end position="83"/>
    </location>
</feature>
<dbReference type="AlphaFoldDB" id="A0A844TJU5"/>
<proteinExistence type="predicted"/>
<dbReference type="GO" id="GO:0003677">
    <property type="term" value="F:DNA binding"/>
    <property type="evidence" value="ECO:0007669"/>
    <property type="project" value="UniProtKB-UniRule"/>
</dbReference>
<evidence type="ECO:0000259" key="5">
    <source>
        <dbReference type="PROSITE" id="PS50977"/>
    </source>
</evidence>
<keyword evidence="3" id="KW-0804">Transcription</keyword>
<dbReference type="InterPro" id="IPR009057">
    <property type="entry name" value="Homeodomain-like_sf"/>
</dbReference>
<evidence type="ECO:0000256" key="4">
    <source>
        <dbReference type="PROSITE-ProRule" id="PRU00335"/>
    </source>
</evidence>
<dbReference type="PANTHER" id="PTHR47506:SF6">
    <property type="entry name" value="HTH-TYPE TRANSCRIPTIONAL REPRESSOR NEMR"/>
    <property type="match status" value="1"/>
</dbReference>
<evidence type="ECO:0000256" key="1">
    <source>
        <dbReference type="ARBA" id="ARBA00023015"/>
    </source>
</evidence>
<evidence type="ECO:0000313" key="6">
    <source>
        <dbReference type="EMBL" id="MVT74860.1"/>
    </source>
</evidence>
<dbReference type="Proteomes" id="UP000449969">
    <property type="component" value="Unassembled WGS sequence"/>
</dbReference>
<dbReference type="Pfam" id="PF00440">
    <property type="entry name" value="TetR_N"/>
    <property type="match status" value="1"/>
</dbReference>
<dbReference type="PROSITE" id="PS50977">
    <property type="entry name" value="HTH_TETR_2"/>
    <property type="match status" value="1"/>
</dbReference>
<sequence>MARGQGALDNNTYVRIIARMPKPSLKDAILDAGLKVMFRTGYHGTSVRDVTAAAGAPQGSFTNHFRSKEAFAYEVLDRYFDVTRGLVAEALEDNSLTPRARLRRYLDIITGRLQADGYGRGCLIGDLSLEAAGSSELLRTRLAEIFAEWRLPFAACIAEAQTRGEVAADFASEELADFLLASWQGAILRMKVDRNPSALERFKTIAFQTVFKEPT</sequence>
<reference evidence="6 7" key="1">
    <citation type="submission" date="2019-12" db="EMBL/GenBank/DDBJ databases">
        <title>Draft genome sequences Bradyrhizobium cajani AMBPC1010, Bradyrhizobium pachyrhizi AMBPC1040 and Bradyrhizobium yuanmingense ALSPC3051, three plant growth promoting strains isolated from nodules of Cajanus cajan L. in Dominican Republic.</title>
        <authorList>
            <person name="Flores-Felix J.D."/>
            <person name="Araujo J."/>
            <person name="Diaz-Alcantara C."/>
            <person name="Gonzalez-Andres F."/>
            <person name="Velazquez E."/>
        </authorList>
    </citation>
    <scope>NUCLEOTIDE SEQUENCE [LARGE SCALE GENOMIC DNA]</scope>
    <source>
        <strain evidence="6 7">1010</strain>
    </source>
</reference>
<dbReference type="InterPro" id="IPR011075">
    <property type="entry name" value="TetR_C"/>
</dbReference>
<accession>A0A844TJU5</accession>
<keyword evidence="1" id="KW-0805">Transcription regulation</keyword>
<dbReference type="InterPro" id="IPR036271">
    <property type="entry name" value="Tet_transcr_reg_TetR-rel_C_sf"/>
</dbReference>
<protein>
    <submittedName>
        <fullName evidence="6">TetR family transcriptional regulator</fullName>
    </submittedName>
</protein>
<dbReference type="Gene3D" id="1.10.357.10">
    <property type="entry name" value="Tetracycline Repressor, domain 2"/>
    <property type="match status" value="1"/>
</dbReference>
<evidence type="ECO:0000256" key="3">
    <source>
        <dbReference type="ARBA" id="ARBA00023163"/>
    </source>
</evidence>
<dbReference type="Pfam" id="PF16925">
    <property type="entry name" value="TetR_C_13"/>
    <property type="match status" value="1"/>
</dbReference>
<dbReference type="InterPro" id="IPR001647">
    <property type="entry name" value="HTH_TetR"/>
</dbReference>
<feature type="DNA-binding region" description="H-T-H motif" evidence="4">
    <location>
        <begin position="46"/>
        <end position="65"/>
    </location>
</feature>
<comment type="caution">
    <text evidence="6">The sequence shown here is derived from an EMBL/GenBank/DDBJ whole genome shotgun (WGS) entry which is preliminary data.</text>
</comment>
<gene>
    <name evidence="6" type="ORF">GPL20_17765</name>
</gene>
<name>A0A844TJU5_9BRAD</name>
<keyword evidence="7" id="KW-1185">Reference proteome</keyword>
<organism evidence="6 7">
    <name type="scientific">Bradyrhizobium cajani</name>
    <dbReference type="NCBI Taxonomy" id="1928661"/>
    <lineage>
        <taxon>Bacteria</taxon>
        <taxon>Pseudomonadati</taxon>
        <taxon>Pseudomonadota</taxon>
        <taxon>Alphaproteobacteria</taxon>
        <taxon>Hyphomicrobiales</taxon>
        <taxon>Nitrobacteraceae</taxon>
        <taxon>Bradyrhizobium</taxon>
    </lineage>
</organism>
<keyword evidence="2 4" id="KW-0238">DNA-binding</keyword>
<evidence type="ECO:0000256" key="2">
    <source>
        <dbReference type="ARBA" id="ARBA00023125"/>
    </source>
</evidence>
<dbReference type="EMBL" id="WQNE01000013">
    <property type="protein sequence ID" value="MVT74860.1"/>
    <property type="molecule type" value="Genomic_DNA"/>
</dbReference>
<dbReference type="SUPFAM" id="SSF46689">
    <property type="entry name" value="Homeodomain-like"/>
    <property type="match status" value="1"/>
</dbReference>